<dbReference type="EMBL" id="BSPP01000007">
    <property type="protein sequence ID" value="GLS86879.1"/>
    <property type="molecule type" value="Genomic_DNA"/>
</dbReference>
<dbReference type="InterPro" id="IPR016174">
    <property type="entry name" value="Di-haem_cyt_TM"/>
</dbReference>
<evidence type="ECO:0000313" key="9">
    <source>
        <dbReference type="Proteomes" id="UP001157355"/>
    </source>
</evidence>
<evidence type="ECO:0000256" key="3">
    <source>
        <dbReference type="ARBA" id="ARBA00022692"/>
    </source>
</evidence>
<feature type="transmembrane region" description="Helical" evidence="6">
    <location>
        <begin position="172"/>
        <end position="195"/>
    </location>
</feature>
<keyword evidence="3 6" id="KW-0812">Transmembrane</keyword>
<feature type="domain" description="Cytochrome b561 bacterial/Ni-hydrogenase" evidence="7">
    <location>
        <begin position="15"/>
        <end position="201"/>
    </location>
</feature>
<evidence type="ECO:0000256" key="2">
    <source>
        <dbReference type="ARBA" id="ARBA00022475"/>
    </source>
</evidence>
<proteinExistence type="predicted"/>
<dbReference type="InterPro" id="IPR051542">
    <property type="entry name" value="Hydrogenase_cytochrome"/>
</dbReference>
<keyword evidence="2" id="KW-1003">Cell membrane</keyword>
<reference evidence="8 9" key="1">
    <citation type="journal article" date="2014" name="Int. J. Syst. Evol. Microbiol.">
        <title>Complete genome sequence of Corynebacterium casei LMG S-19264T (=DSM 44701T), isolated from a smear-ripened cheese.</title>
        <authorList>
            <consortium name="US DOE Joint Genome Institute (JGI-PGF)"/>
            <person name="Walter F."/>
            <person name="Albersmeier A."/>
            <person name="Kalinowski J."/>
            <person name="Ruckert C."/>
        </authorList>
    </citation>
    <scope>NUCLEOTIDE SEQUENCE [LARGE SCALE GENOMIC DNA]</scope>
    <source>
        <strain evidence="8 9">NBRC 111766</strain>
    </source>
</reference>
<dbReference type="AlphaFoldDB" id="A0AA37TSE7"/>
<evidence type="ECO:0000256" key="6">
    <source>
        <dbReference type="SAM" id="Phobius"/>
    </source>
</evidence>
<name>A0AA37TSE7_9RHOB</name>
<evidence type="ECO:0000256" key="5">
    <source>
        <dbReference type="ARBA" id="ARBA00023136"/>
    </source>
</evidence>
<comment type="subcellular location">
    <subcellularLocation>
        <location evidence="1">Cell membrane</location>
        <topology evidence="1">Multi-pass membrane protein</topology>
    </subcellularLocation>
</comment>
<dbReference type="SUPFAM" id="SSF81342">
    <property type="entry name" value="Transmembrane di-heme cytochromes"/>
    <property type="match status" value="1"/>
</dbReference>
<dbReference type="InterPro" id="IPR011577">
    <property type="entry name" value="Cyt_b561_bac/Ni-Hgenase"/>
</dbReference>
<evidence type="ECO:0000256" key="1">
    <source>
        <dbReference type="ARBA" id="ARBA00004651"/>
    </source>
</evidence>
<dbReference type="GO" id="GO:0009055">
    <property type="term" value="F:electron transfer activity"/>
    <property type="evidence" value="ECO:0007669"/>
    <property type="project" value="InterPro"/>
</dbReference>
<dbReference type="Gene3D" id="1.20.950.20">
    <property type="entry name" value="Transmembrane di-heme cytochromes, Chain C"/>
    <property type="match status" value="1"/>
</dbReference>
<evidence type="ECO:0000259" key="7">
    <source>
        <dbReference type="Pfam" id="PF01292"/>
    </source>
</evidence>
<evidence type="ECO:0000313" key="8">
    <source>
        <dbReference type="EMBL" id="GLS86879.1"/>
    </source>
</evidence>
<keyword evidence="4 6" id="KW-1133">Transmembrane helix</keyword>
<keyword evidence="5 6" id="KW-0472">Membrane</keyword>
<dbReference type="PANTHER" id="PTHR30485:SF2">
    <property type="entry name" value="BLL0597 PROTEIN"/>
    <property type="match status" value="1"/>
</dbReference>
<dbReference type="PANTHER" id="PTHR30485">
    <property type="entry name" value="NI/FE-HYDROGENASE 1 B-TYPE CYTOCHROME SUBUNIT"/>
    <property type="match status" value="1"/>
</dbReference>
<feature type="transmembrane region" description="Helical" evidence="6">
    <location>
        <begin position="46"/>
        <end position="64"/>
    </location>
</feature>
<feature type="transmembrane region" description="Helical" evidence="6">
    <location>
        <begin position="102"/>
        <end position="122"/>
    </location>
</feature>
<evidence type="ECO:0000256" key="4">
    <source>
        <dbReference type="ARBA" id="ARBA00022989"/>
    </source>
</evidence>
<accession>A0AA37TSE7</accession>
<sequence length="213" mass="23024">MAQTDTGAARPPALWDRIVRISHWGIVIVILANEIFTRGGSPTHVWFGWGGLVLLAIRMLWGVIGTQEARFSAFPPNALAARRHMKQLMIGKPASYRSHNPAGAMMAYALWACIAVMVSTGLTMSGANPFSVAQRQAIVDGGDWSQLAQTEAAGEDEGDGWVKDVHEITANLIWLLVALHVGGVIVESVAMRHNLLAPMLLGRRKVKAAKLGK</sequence>
<dbReference type="GO" id="GO:0005886">
    <property type="term" value="C:plasma membrane"/>
    <property type="evidence" value="ECO:0007669"/>
    <property type="project" value="UniProtKB-SubCell"/>
</dbReference>
<organism evidence="8 9">
    <name type="scientific">Cypionkella aquatica</name>
    <dbReference type="NCBI Taxonomy" id="1756042"/>
    <lineage>
        <taxon>Bacteria</taxon>
        <taxon>Pseudomonadati</taxon>
        <taxon>Pseudomonadota</taxon>
        <taxon>Alphaproteobacteria</taxon>
        <taxon>Rhodobacterales</taxon>
        <taxon>Paracoccaceae</taxon>
        <taxon>Cypionkella</taxon>
    </lineage>
</organism>
<keyword evidence="9" id="KW-1185">Reference proteome</keyword>
<feature type="transmembrane region" description="Helical" evidence="6">
    <location>
        <begin position="21"/>
        <end position="40"/>
    </location>
</feature>
<dbReference type="RefSeq" id="WP_284325071.1">
    <property type="nucleotide sequence ID" value="NZ_BSPP01000007.1"/>
</dbReference>
<dbReference type="GO" id="GO:0022904">
    <property type="term" value="P:respiratory electron transport chain"/>
    <property type="evidence" value="ECO:0007669"/>
    <property type="project" value="InterPro"/>
</dbReference>
<dbReference type="Proteomes" id="UP001157355">
    <property type="component" value="Unassembled WGS sequence"/>
</dbReference>
<protein>
    <submittedName>
        <fullName evidence="8">Cytochrome b561</fullName>
    </submittedName>
</protein>
<dbReference type="Pfam" id="PF01292">
    <property type="entry name" value="Ni_hydr_CYTB"/>
    <property type="match status" value="1"/>
</dbReference>
<comment type="caution">
    <text evidence="8">The sequence shown here is derived from an EMBL/GenBank/DDBJ whole genome shotgun (WGS) entry which is preliminary data.</text>
</comment>
<gene>
    <name evidence="8" type="ORF">GCM10010873_18530</name>
</gene>
<dbReference type="GO" id="GO:0020037">
    <property type="term" value="F:heme binding"/>
    <property type="evidence" value="ECO:0007669"/>
    <property type="project" value="TreeGrafter"/>
</dbReference>